<dbReference type="PANTHER" id="PTHR33055:SF16">
    <property type="entry name" value="TRANSPOSASE FOR INSERTION SEQUENCE ELEMENT IS1547"/>
    <property type="match status" value="1"/>
</dbReference>
<proteinExistence type="predicted"/>
<evidence type="ECO:0000313" key="4">
    <source>
        <dbReference type="Proteomes" id="UP001432062"/>
    </source>
</evidence>
<protein>
    <submittedName>
        <fullName evidence="3">IS110 family transposase</fullName>
    </submittedName>
</protein>
<sequence>MPIVSEQYELVIGVDTHAANHALSVVTAATGAAVDQASFPTSTAGLDRARAWITRRAGERATLVVIEGIGSYGAVLAERLLGDGFAVVEPSAMAAADRRGIGKTDELDAVRIARSVLSVEVGRLRRPRADGPRVAMRVLMIAREQMTSERTRTINALTALVRTVELGIDARKPLTSSQIEVIAGWRTRATDDVTARTCRAEAVRMAARIRALDIELRDNRKALDSLVETTAPDLTATPGVGAVVAAAVLIAWSHPGRVRSEAAFAALAGTCPIPASSGNTVRHRLNRGGDRRLNRALTTVVIVRMRIDPATRAYVARRRAEGRTTKEIMRSLKRYVTRQLFRILASAHQKPSPA</sequence>
<accession>A0ABZ1YLA0</accession>
<reference evidence="3" key="1">
    <citation type="submission" date="2022-10" db="EMBL/GenBank/DDBJ databases">
        <title>The complete genomes of actinobacterial strains from the NBC collection.</title>
        <authorList>
            <person name="Joergensen T.S."/>
            <person name="Alvarez Arevalo M."/>
            <person name="Sterndorff E.B."/>
            <person name="Faurdal D."/>
            <person name="Vuksanovic O."/>
            <person name="Mourched A.-S."/>
            <person name="Charusanti P."/>
            <person name="Shaw S."/>
            <person name="Blin K."/>
            <person name="Weber T."/>
        </authorList>
    </citation>
    <scope>NUCLEOTIDE SEQUENCE</scope>
    <source>
        <strain evidence="3">NBC_01482</strain>
    </source>
</reference>
<evidence type="ECO:0000313" key="3">
    <source>
        <dbReference type="EMBL" id="WUV44012.1"/>
    </source>
</evidence>
<name>A0ABZ1YLA0_9NOCA</name>
<feature type="domain" description="Transposase IS110-like N-terminal" evidence="1">
    <location>
        <begin position="12"/>
        <end position="162"/>
    </location>
</feature>
<evidence type="ECO:0000259" key="2">
    <source>
        <dbReference type="Pfam" id="PF02371"/>
    </source>
</evidence>
<dbReference type="InterPro" id="IPR002525">
    <property type="entry name" value="Transp_IS110-like_N"/>
</dbReference>
<dbReference type="Pfam" id="PF02371">
    <property type="entry name" value="Transposase_20"/>
    <property type="match status" value="1"/>
</dbReference>
<dbReference type="InterPro" id="IPR047650">
    <property type="entry name" value="Transpos_IS110"/>
</dbReference>
<dbReference type="Pfam" id="PF01548">
    <property type="entry name" value="DEDD_Tnp_IS110"/>
    <property type="match status" value="1"/>
</dbReference>
<gene>
    <name evidence="3" type="ORF">OG563_33145</name>
</gene>
<dbReference type="PANTHER" id="PTHR33055">
    <property type="entry name" value="TRANSPOSASE FOR INSERTION SEQUENCE ELEMENT IS1111A"/>
    <property type="match status" value="1"/>
</dbReference>
<keyword evidence="4" id="KW-1185">Reference proteome</keyword>
<organism evidence="3 4">
    <name type="scientific">Nocardia vinacea</name>
    <dbReference type="NCBI Taxonomy" id="96468"/>
    <lineage>
        <taxon>Bacteria</taxon>
        <taxon>Bacillati</taxon>
        <taxon>Actinomycetota</taxon>
        <taxon>Actinomycetes</taxon>
        <taxon>Mycobacteriales</taxon>
        <taxon>Nocardiaceae</taxon>
        <taxon>Nocardia</taxon>
    </lineage>
</organism>
<dbReference type="InterPro" id="IPR003346">
    <property type="entry name" value="Transposase_20"/>
</dbReference>
<dbReference type="NCBIfam" id="NF033542">
    <property type="entry name" value="transpos_IS110"/>
    <property type="match status" value="1"/>
</dbReference>
<dbReference type="EMBL" id="CP109441">
    <property type="protein sequence ID" value="WUV44012.1"/>
    <property type="molecule type" value="Genomic_DNA"/>
</dbReference>
<dbReference type="RefSeq" id="WP_329406679.1">
    <property type="nucleotide sequence ID" value="NZ_CP109441.1"/>
</dbReference>
<dbReference type="Proteomes" id="UP001432062">
    <property type="component" value="Chromosome"/>
</dbReference>
<evidence type="ECO:0000259" key="1">
    <source>
        <dbReference type="Pfam" id="PF01548"/>
    </source>
</evidence>
<feature type="domain" description="Transposase IS116/IS110/IS902 C-terminal" evidence="2">
    <location>
        <begin position="234"/>
        <end position="315"/>
    </location>
</feature>